<dbReference type="InterPro" id="IPR001503">
    <property type="entry name" value="Glyco_trans_10"/>
</dbReference>
<proteinExistence type="inferred from homology"/>
<dbReference type="Pfam" id="PF17039">
    <property type="entry name" value="Glyco_tran_10_N"/>
    <property type="match status" value="1"/>
</dbReference>
<comment type="similarity">
    <text evidence="3 11">Belongs to the glycosyltransferase 10 family.</text>
</comment>
<feature type="domain" description="Fucosyltransferase N-terminal" evidence="13">
    <location>
        <begin position="7"/>
        <end position="124"/>
    </location>
</feature>
<dbReference type="GO" id="GO:0032580">
    <property type="term" value="C:Golgi cisterna membrane"/>
    <property type="evidence" value="ECO:0007669"/>
    <property type="project" value="UniProtKB-SubCell"/>
</dbReference>
<dbReference type="AlphaFoldDB" id="A0A9Q0S637"/>
<evidence type="ECO:0000256" key="4">
    <source>
        <dbReference type="ARBA" id="ARBA00022676"/>
    </source>
</evidence>
<keyword evidence="6 11" id="KW-0812">Transmembrane</keyword>
<evidence type="ECO:0000256" key="2">
    <source>
        <dbReference type="ARBA" id="ARBA00004922"/>
    </source>
</evidence>
<evidence type="ECO:0000256" key="10">
    <source>
        <dbReference type="ARBA" id="ARBA00023180"/>
    </source>
</evidence>
<reference evidence="14" key="1">
    <citation type="submission" date="2022-07" db="EMBL/GenBank/DDBJ databases">
        <authorList>
            <person name="Trinca V."/>
            <person name="Uliana J.V.C."/>
            <person name="Torres T.T."/>
            <person name="Ward R.J."/>
            <person name="Monesi N."/>
        </authorList>
    </citation>
    <scope>NUCLEOTIDE SEQUENCE</scope>
    <source>
        <strain evidence="14">HSMRA1968</strain>
        <tissue evidence="14">Whole embryos</tissue>
    </source>
</reference>
<gene>
    <name evidence="14" type="primary">Fut10</name>
    <name evidence="14" type="ORF">Bhyg_09624</name>
</gene>
<comment type="subcellular location">
    <subcellularLocation>
        <location evidence="1 11">Golgi apparatus</location>
        <location evidence="1 11">Golgi stack membrane</location>
        <topology evidence="1 11">Single-pass type II membrane protein</topology>
    </subcellularLocation>
</comment>
<dbReference type="PANTHER" id="PTHR11929">
    <property type="entry name" value="ALPHA- 1,3 -FUCOSYLTRANSFERASE"/>
    <property type="match status" value="1"/>
</dbReference>
<keyword evidence="4 11" id="KW-0328">Glycosyltransferase</keyword>
<dbReference type="EMBL" id="WJQU01000002">
    <property type="protein sequence ID" value="KAJ6644655.1"/>
    <property type="molecule type" value="Genomic_DNA"/>
</dbReference>
<keyword evidence="7" id="KW-0735">Signal-anchor</keyword>
<dbReference type="SUPFAM" id="SSF53756">
    <property type="entry name" value="UDP-Glycosyltransferase/glycogen phosphorylase"/>
    <property type="match status" value="1"/>
</dbReference>
<evidence type="ECO:0000313" key="15">
    <source>
        <dbReference type="Proteomes" id="UP001151699"/>
    </source>
</evidence>
<feature type="domain" description="Fucosyltransferase C-terminal" evidence="12">
    <location>
        <begin position="159"/>
        <end position="303"/>
    </location>
</feature>
<evidence type="ECO:0000256" key="1">
    <source>
        <dbReference type="ARBA" id="ARBA00004447"/>
    </source>
</evidence>
<keyword evidence="11" id="KW-0333">Golgi apparatus</keyword>
<dbReference type="GO" id="GO:0046920">
    <property type="term" value="F:alpha-(1-&gt;3)-fucosyltransferase activity"/>
    <property type="evidence" value="ECO:0007669"/>
    <property type="project" value="TreeGrafter"/>
</dbReference>
<protein>
    <recommendedName>
        <fullName evidence="11">Fucosyltransferase</fullName>
        <ecNumber evidence="11">2.4.1.-</ecNumber>
    </recommendedName>
</protein>
<dbReference type="Gene3D" id="3.40.50.11660">
    <property type="entry name" value="Glycosyl transferase family 10, C-terminal domain"/>
    <property type="match status" value="1"/>
</dbReference>
<evidence type="ECO:0000259" key="12">
    <source>
        <dbReference type="Pfam" id="PF00852"/>
    </source>
</evidence>
<dbReference type="Pfam" id="PF00852">
    <property type="entry name" value="Glyco_transf_10"/>
    <property type="match status" value="1"/>
</dbReference>
<keyword evidence="10" id="KW-0325">Glycoprotein</keyword>
<evidence type="ECO:0000256" key="7">
    <source>
        <dbReference type="ARBA" id="ARBA00022968"/>
    </source>
</evidence>
<dbReference type="Proteomes" id="UP001151699">
    <property type="component" value="Chromosome B"/>
</dbReference>
<organism evidence="14 15">
    <name type="scientific">Pseudolycoriella hygida</name>
    <dbReference type="NCBI Taxonomy" id="35572"/>
    <lineage>
        <taxon>Eukaryota</taxon>
        <taxon>Metazoa</taxon>
        <taxon>Ecdysozoa</taxon>
        <taxon>Arthropoda</taxon>
        <taxon>Hexapoda</taxon>
        <taxon>Insecta</taxon>
        <taxon>Pterygota</taxon>
        <taxon>Neoptera</taxon>
        <taxon>Endopterygota</taxon>
        <taxon>Diptera</taxon>
        <taxon>Nematocera</taxon>
        <taxon>Sciaroidea</taxon>
        <taxon>Sciaridae</taxon>
        <taxon>Pseudolycoriella</taxon>
    </lineage>
</organism>
<evidence type="ECO:0000256" key="5">
    <source>
        <dbReference type="ARBA" id="ARBA00022679"/>
    </source>
</evidence>
<dbReference type="FunFam" id="3.40.50.11660:FF:000002">
    <property type="entry name" value="Alpha-(1,3)-fucosyltransferase"/>
    <property type="match status" value="1"/>
</dbReference>
<sequence>MYDNVNRENIIIWWTPFIGNIEYARTCGSHARCLFTENRHLLDHANFKGHVSEMGPLGHTVPQALLFYGSNFNKADLPIPRSYNHLWALFHEESPKNSALLMYDAALSFFNVTATFSQNSDFPLTLQHLDSYEMLVSRNYTHTVDEKNQFQQDELLAPVLYMQSICDTMSGRDPYIMELMQYINVDSYGRCLNNKELPESLSGKNYLSTMDSEELYKFISRYKFVISYENSVCNDYVTEKLWRTIVVGSVPVYFGAPNIKQWLPNNKTAILIDDFKSPKELAEFLLDLNEDENEYNTYLRHKNVDEDPVTNKMLLNALATRGYRTESLLQDFECFVCAHSLRKTLRKGYECEEKLVFPPTEDKRITEMGWQLYVQQGKCEAETLAFFLNENRPFSERDFNKALLKRYELGLCEQ</sequence>
<keyword evidence="5 11" id="KW-0808">Transferase</keyword>
<dbReference type="PANTHER" id="PTHR11929:SF194">
    <property type="entry name" value="ALPHA-(1,3)-FUCOSYLTRANSFERASE 10"/>
    <property type="match status" value="1"/>
</dbReference>
<comment type="pathway">
    <text evidence="2">Protein modification; protein glycosylation.</text>
</comment>
<accession>A0A9Q0S637</accession>
<keyword evidence="9" id="KW-0472">Membrane</keyword>
<evidence type="ECO:0000256" key="3">
    <source>
        <dbReference type="ARBA" id="ARBA00008919"/>
    </source>
</evidence>
<comment type="caution">
    <text evidence="14">The sequence shown here is derived from an EMBL/GenBank/DDBJ whole genome shotgun (WGS) entry which is preliminary data.</text>
</comment>
<keyword evidence="15" id="KW-1185">Reference proteome</keyword>
<evidence type="ECO:0000259" key="13">
    <source>
        <dbReference type="Pfam" id="PF17039"/>
    </source>
</evidence>
<keyword evidence="8" id="KW-1133">Transmembrane helix</keyword>
<evidence type="ECO:0000256" key="11">
    <source>
        <dbReference type="RuleBase" id="RU003832"/>
    </source>
</evidence>
<name>A0A9Q0S637_9DIPT</name>
<evidence type="ECO:0000256" key="6">
    <source>
        <dbReference type="ARBA" id="ARBA00022692"/>
    </source>
</evidence>
<dbReference type="InterPro" id="IPR038577">
    <property type="entry name" value="GT10-like_C_sf"/>
</dbReference>
<dbReference type="EC" id="2.4.1.-" evidence="11"/>
<dbReference type="InterPro" id="IPR055270">
    <property type="entry name" value="Glyco_tran_10_C"/>
</dbReference>
<evidence type="ECO:0000256" key="9">
    <source>
        <dbReference type="ARBA" id="ARBA00023136"/>
    </source>
</evidence>
<evidence type="ECO:0000313" key="14">
    <source>
        <dbReference type="EMBL" id="KAJ6644655.1"/>
    </source>
</evidence>
<dbReference type="OrthoDB" id="9993460at2759"/>
<dbReference type="InterPro" id="IPR031481">
    <property type="entry name" value="Glyco_tran_10_N"/>
</dbReference>
<evidence type="ECO:0000256" key="8">
    <source>
        <dbReference type="ARBA" id="ARBA00022989"/>
    </source>
</evidence>